<accession>A0A9Q9B6Z9</accession>
<dbReference type="GO" id="GO:0000245">
    <property type="term" value="P:spliceosomal complex assembly"/>
    <property type="evidence" value="ECO:0007669"/>
    <property type="project" value="TreeGrafter"/>
</dbReference>
<comment type="catalytic activity">
    <reaction evidence="8">
        <text>L-seryl-[protein] + ATP = O-phospho-L-seryl-[protein] + ADP + H(+)</text>
        <dbReference type="Rhea" id="RHEA:17989"/>
        <dbReference type="Rhea" id="RHEA-COMP:9863"/>
        <dbReference type="Rhea" id="RHEA-COMP:11604"/>
        <dbReference type="ChEBI" id="CHEBI:15378"/>
        <dbReference type="ChEBI" id="CHEBI:29999"/>
        <dbReference type="ChEBI" id="CHEBI:30616"/>
        <dbReference type="ChEBI" id="CHEBI:83421"/>
        <dbReference type="ChEBI" id="CHEBI:456216"/>
        <dbReference type="EC" id="2.7.11.1"/>
    </reaction>
</comment>
<dbReference type="Proteomes" id="UP001056384">
    <property type="component" value="Chromosome 11"/>
</dbReference>
<dbReference type="GO" id="GO:0050684">
    <property type="term" value="P:regulation of mRNA processing"/>
    <property type="evidence" value="ECO:0007669"/>
    <property type="project" value="TreeGrafter"/>
</dbReference>
<dbReference type="Gene3D" id="3.30.200.20">
    <property type="entry name" value="Phosphorylase Kinase, domain 1"/>
    <property type="match status" value="1"/>
</dbReference>
<evidence type="ECO:0000256" key="2">
    <source>
        <dbReference type="ARBA" id="ARBA00022527"/>
    </source>
</evidence>
<organism evidence="9 10">
    <name type="scientific">Septoria linicola</name>
    <dbReference type="NCBI Taxonomy" id="215465"/>
    <lineage>
        <taxon>Eukaryota</taxon>
        <taxon>Fungi</taxon>
        <taxon>Dikarya</taxon>
        <taxon>Ascomycota</taxon>
        <taxon>Pezizomycotina</taxon>
        <taxon>Dothideomycetes</taxon>
        <taxon>Dothideomycetidae</taxon>
        <taxon>Mycosphaerellales</taxon>
        <taxon>Mycosphaerellaceae</taxon>
        <taxon>Septoria</taxon>
    </lineage>
</organism>
<evidence type="ECO:0000256" key="7">
    <source>
        <dbReference type="ARBA" id="ARBA00047899"/>
    </source>
</evidence>
<protein>
    <recommendedName>
        <fullName evidence="1">non-specific serine/threonine protein kinase</fullName>
        <ecNumber evidence="1">2.7.11.1</ecNumber>
    </recommendedName>
</protein>
<dbReference type="EMBL" id="CP099428">
    <property type="protein sequence ID" value="USW58266.1"/>
    <property type="molecule type" value="Genomic_DNA"/>
</dbReference>
<proteinExistence type="predicted"/>
<evidence type="ECO:0000313" key="10">
    <source>
        <dbReference type="Proteomes" id="UP001056384"/>
    </source>
</evidence>
<keyword evidence="5" id="KW-0418">Kinase</keyword>
<evidence type="ECO:0000256" key="3">
    <source>
        <dbReference type="ARBA" id="ARBA00022679"/>
    </source>
</evidence>
<evidence type="ECO:0000256" key="5">
    <source>
        <dbReference type="ARBA" id="ARBA00022777"/>
    </source>
</evidence>
<keyword evidence="2" id="KW-0723">Serine/threonine-protein kinase</keyword>
<dbReference type="AlphaFoldDB" id="A0A9Q9B6Z9"/>
<evidence type="ECO:0000256" key="8">
    <source>
        <dbReference type="ARBA" id="ARBA00048679"/>
    </source>
</evidence>
<dbReference type="InterPro" id="IPR011009">
    <property type="entry name" value="Kinase-like_dom_sf"/>
</dbReference>
<keyword evidence="4" id="KW-0547">Nucleotide-binding</keyword>
<evidence type="ECO:0000256" key="4">
    <source>
        <dbReference type="ARBA" id="ARBA00022741"/>
    </source>
</evidence>
<gene>
    <name evidence="9" type="ORF">Slin15195_G115850</name>
</gene>
<dbReference type="PANTHER" id="PTHR47634:SF9">
    <property type="entry name" value="PROTEIN KINASE DOMAIN-CONTAINING PROTEIN-RELATED"/>
    <property type="match status" value="1"/>
</dbReference>
<dbReference type="InterPro" id="IPR051334">
    <property type="entry name" value="SRPK"/>
</dbReference>
<evidence type="ECO:0000256" key="1">
    <source>
        <dbReference type="ARBA" id="ARBA00012513"/>
    </source>
</evidence>
<dbReference type="GO" id="GO:0005634">
    <property type="term" value="C:nucleus"/>
    <property type="evidence" value="ECO:0007669"/>
    <property type="project" value="TreeGrafter"/>
</dbReference>
<sequence>MTDTTVSHDSPTAEPEYYPADVLLEEESFSWYTPELFYPIQIDELLNERYKVLVKLGYGSASTAWLRRDLEYTDNPRSHLAATDDQRRTQEYVTVKVYMTGHRQSLNEVQVLQHFETIDRDHPGDELIRRMTDTFTLAGKSRPHTCIVHQPCSLSLRDIRTIASGQIPSDILKPLVYGHHPSDLTTCIQRLK</sequence>
<keyword evidence="6" id="KW-0067">ATP-binding</keyword>
<dbReference type="Gene3D" id="1.10.510.10">
    <property type="entry name" value="Transferase(Phosphotransferase) domain 1"/>
    <property type="match status" value="1"/>
</dbReference>
<dbReference type="GO" id="GO:0005737">
    <property type="term" value="C:cytoplasm"/>
    <property type="evidence" value="ECO:0007669"/>
    <property type="project" value="TreeGrafter"/>
</dbReference>
<dbReference type="GO" id="GO:0005524">
    <property type="term" value="F:ATP binding"/>
    <property type="evidence" value="ECO:0007669"/>
    <property type="project" value="UniProtKB-KW"/>
</dbReference>
<dbReference type="PANTHER" id="PTHR47634">
    <property type="entry name" value="PROTEIN KINASE DOMAIN-CONTAINING PROTEIN-RELATED"/>
    <property type="match status" value="1"/>
</dbReference>
<reference evidence="9" key="1">
    <citation type="submission" date="2022-06" db="EMBL/GenBank/DDBJ databases">
        <title>Complete genome sequences of two strains of the flax pathogen Septoria linicola.</title>
        <authorList>
            <person name="Lapalu N."/>
            <person name="Simon A."/>
            <person name="Demenou B."/>
            <person name="Paumier D."/>
            <person name="Guillot M.-P."/>
            <person name="Gout L."/>
            <person name="Valade R."/>
        </authorList>
    </citation>
    <scope>NUCLEOTIDE SEQUENCE</scope>
    <source>
        <strain evidence="9">SE15195</strain>
    </source>
</reference>
<dbReference type="SUPFAM" id="SSF56112">
    <property type="entry name" value="Protein kinase-like (PK-like)"/>
    <property type="match status" value="1"/>
</dbReference>
<dbReference type="EC" id="2.7.11.1" evidence="1"/>
<keyword evidence="10" id="KW-1185">Reference proteome</keyword>
<dbReference type="GO" id="GO:0004674">
    <property type="term" value="F:protein serine/threonine kinase activity"/>
    <property type="evidence" value="ECO:0007669"/>
    <property type="project" value="UniProtKB-KW"/>
</dbReference>
<evidence type="ECO:0000313" key="9">
    <source>
        <dbReference type="EMBL" id="USW58266.1"/>
    </source>
</evidence>
<keyword evidence="3" id="KW-0808">Transferase</keyword>
<comment type="catalytic activity">
    <reaction evidence="7">
        <text>L-threonyl-[protein] + ATP = O-phospho-L-threonyl-[protein] + ADP + H(+)</text>
        <dbReference type="Rhea" id="RHEA:46608"/>
        <dbReference type="Rhea" id="RHEA-COMP:11060"/>
        <dbReference type="Rhea" id="RHEA-COMP:11605"/>
        <dbReference type="ChEBI" id="CHEBI:15378"/>
        <dbReference type="ChEBI" id="CHEBI:30013"/>
        <dbReference type="ChEBI" id="CHEBI:30616"/>
        <dbReference type="ChEBI" id="CHEBI:61977"/>
        <dbReference type="ChEBI" id="CHEBI:456216"/>
        <dbReference type="EC" id="2.7.11.1"/>
    </reaction>
</comment>
<evidence type="ECO:0000256" key="6">
    <source>
        <dbReference type="ARBA" id="ARBA00022840"/>
    </source>
</evidence>
<name>A0A9Q9B6Z9_9PEZI</name>